<reference evidence="2 3" key="1">
    <citation type="journal article" date="2013" name="Curr. Biol.">
        <title>Shared signatures of parasitism and phylogenomics unite Cryptomycota and microsporidia.</title>
        <authorList>
            <person name="James T.Y."/>
            <person name="Pelin A."/>
            <person name="Bonen L."/>
            <person name="Ahrendt S."/>
            <person name="Sain D."/>
            <person name="Corradi N."/>
            <person name="Stajich J.E."/>
        </authorList>
    </citation>
    <scope>NUCLEOTIDE SEQUENCE [LARGE SCALE GENOMIC DNA]</scope>
    <source>
        <strain evidence="2 3">CSF55</strain>
    </source>
</reference>
<dbReference type="OrthoDB" id="6287070at2759"/>
<dbReference type="CDD" id="cd02257">
    <property type="entry name" value="Peptidase_C19"/>
    <property type="match status" value="1"/>
</dbReference>
<dbReference type="InterPro" id="IPR038765">
    <property type="entry name" value="Papain-like_cys_pep_sf"/>
</dbReference>
<sequence length="132" mass="15165">MSLVAIMVLKGAQCWNSKNVDSLDSGHYVSFVAQKLNGHDEYNVSWIKYDDMGVNPITLMDSYKESIEVLFEYIGKNAYMLFYELIDLENLVKASKEYLLQEANNQSDYLLALKLQNDDFKKNSKESVCAQQ</sequence>
<evidence type="ECO:0000313" key="2">
    <source>
        <dbReference type="EMBL" id="EPZ33392.1"/>
    </source>
</evidence>
<keyword evidence="3" id="KW-1185">Reference proteome</keyword>
<organism evidence="2 3">
    <name type="scientific">Rozella allomycis (strain CSF55)</name>
    <dbReference type="NCBI Taxonomy" id="988480"/>
    <lineage>
        <taxon>Eukaryota</taxon>
        <taxon>Fungi</taxon>
        <taxon>Fungi incertae sedis</taxon>
        <taxon>Cryptomycota</taxon>
        <taxon>Cryptomycota incertae sedis</taxon>
        <taxon>Rozella</taxon>
    </lineage>
</organism>
<dbReference type="EMBL" id="KE561064">
    <property type="protein sequence ID" value="EPZ33392.1"/>
    <property type="molecule type" value="Genomic_DNA"/>
</dbReference>
<dbReference type="Pfam" id="PF00443">
    <property type="entry name" value="UCH"/>
    <property type="match status" value="1"/>
</dbReference>
<protein>
    <recommendedName>
        <fullName evidence="1">USP domain-containing protein</fullName>
    </recommendedName>
</protein>
<dbReference type="Gene3D" id="3.90.70.10">
    <property type="entry name" value="Cysteine proteinases"/>
    <property type="match status" value="1"/>
</dbReference>
<dbReference type="InterPro" id="IPR028889">
    <property type="entry name" value="USP"/>
</dbReference>
<evidence type="ECO:0000313" key="3">
    <source>
        <dbReference type="Proteomes" id="UP000030755"/>
    </source>
</evidence>
<evidence type="ECO:0000259" key="1">
    <source>
        <dbReference type="PROSITE" id="PS50235"/>
    </source>
</evidence>
<gene>
    <name evidence="2" type="ORF">O9G_003253</name>
</gene>
<dbReference type="GO" id="GO:0016579">
    <property type="term" value="P:protein deubiquitination"/>
    <property type="evidence" value="ECO:0007669"/>
    <property type="project" value="InterPro"/>
</dbReference>
<dbReference type="SUPFAM" id="SSF54001">
    <property type="entry name" value="Cysteine proteinases"/>
    <property type="match status" value="1"/>
</dbReference>
<dbReference type="AlphaFoldDB" id="A0A075AXE1"/>
<dbReference type="InterPro" id="IPR001394">
    <property type="entry name" value="Peptidase_C19_UCH"/>
</dbReference>
<dbReference type="GO" id="GO:0004843">
    <property type="term" value="F:cysteine-type deubiquitinase activity"/>
    <property type="evidence" value="ECO:0007669"/>
    <property type="project" value="InterPro"/>
</dbReference>
<accession>A0A075AXE1</accession>
<dbReference type="HOGENOM" id="CLU_1918289_0_0_1"/>
<proteinExistence type="predicted"/>
<dbReference type="Proteomes" id="UP000030755">
    <property type="component" value="Unassembled WGS sequence"/>
</dbReference>
<dbReference type="PROSITE" id="PS50235">
    <property type="entry name" value="USP_3"/>
    <property type="match status" value="1"/>
</dbReference>
<name>A0A075AXE1_ROZAC</name>
<feature type="domain" description="USP" evidence="1">
    <location>
        <begin position="1"/>
        <end position="86"/>
    </location>
</feature>